<dbReference type="OrthoDB" id="9767116at2"/>
<reference evidence="2 3" key="1">
    <citation type="submission" date="2016-07" db="EMBL/GenBank/DDBJ databases">
        <title>High microdiversification within the ubiquitous acI lineage of Actinobacteria.</title>
        <authorList>
            <person name="Neuenschwander S.M."/>
            <person name="Salcher M."/>
            <person name="Ghai R."/>
            <person name="Pernthaler J."/>
        </authorList>
    </citation>
    <scope>NUCLEOTIDE SEQUENCE [LARGE SCALE GENOMIC DNA]</scope>
    <source>
        <strain evidence="2">MMS-IIB-91</strain>
    </source>
</reference>
<protein>
    <recommendedName>
        <fullName evidence="4">Ig-like domain-containing protein</fullName>
    </recommendedName>
</protein>
<evidence type="ECO:0000313" key="2">
    <source>
        <dbReference type="EMBL" id="ASY24321.1"/>
    </source>
</evidence>
<dbReference type="RefSeq" id="WP_095688578.1">
    <property type="nucleotide sequence ID" value="NZ_CP016779.1"/>
</dbReference>
<evidence type="ECO:0000256" key="1">
    <source>
        <dbReference type="SAM" id="SignalP"/>
    </source>
</evidence>
<feature type="signal peptide" evidence="1">
    <location>
        <begin position="1"/>
        <end position="30"/>
    </location>
</feature>
<dbReference type="Proteomes" id="UP000217210">
    <property type="component" value="Chromosome"/>
</dbReference>
<dbReference type="KEGG" id="nab:B1sIIB91_05455"/>
<keyword evidence="3" id="KW-1185">Reference proteome</keyword>
<dbReference type="EMBL" id="CP016779">
    <property type="protein sequence ID" value="ASY24321.1"/>
    <property type="molecule type" value="Genomic_DNA"/>
</dbReference>
<accession>A0A249L5F7</accession>
<feature type="chain" id="PRO_5012603076" description="Ig-like domain-containing protein" evidence="1">
    <location>
        <begin position="31"/>
        <end position="590"/>
    </location>
</feature>
<name>A0A249L5F7_9ACTN</name>
<keyword evidence="1" id="KW-0732">Signal</keyword>
<proteinExistence type="predicted"/>
<gene>
    <name evidence="2" type="ORF">B1sIIB91_05455</name>
</gene>
<organism evidence="2 3">
    <name type="scientific">Candidatus Nanopelagicus abundans</name>
    <dbReference type="NCBI Taxonomy" id="1884916"/>
    <lineage>
        <taxon>Bacteria</taxon>
        <taxon>Bacillati</taxon>
        <taxon>Actinomycetota</taxon>
        <taxon>Actinomycetes</taxon>
        <taxon>Candidatus Nanopelagicales</taxon>
        <taxon>Candidatus Nanopelagicaceae</taxon>
        <taxon>Candidatus Nanopelagicus</taxon>
    </lineage>
</organism>
<sequence length="590" mass="59408">MSTKTLRKRIALVAVSAMGFGLLSATAANADALAASEIVNTTAAAGVNTTRLCAAGTPTAVATPATIGVGGTYQFTLSGGDADTGYAVISGPANWSATAATAGMVFDSTQTTLTLTDGDSSVVPVLSVSGAGAIQVAWYTSTAATTLLETYYITGVASCTSGASVANSYVQVSDSSSYIDTAANWIARQTNTATTSTAFLATTDQSATNMDTSLDVRTLFANDASAYIAIEANDAYKIAIGGSTNLLVISCDNAARVNSTVFNFYSTSSFTGETNTGGAIRVQQPVSGVAATVTCTVSVNGVLLSTKAIKFAGDLASITIAASRIGAPGSTGRFTYEAKDAAGNRLTSALGTSDADVLGSNISSITLTSGAGGVTLGGFAEVTADGASYFGQSYGAGSNPYVSGKGYATFTCYDYGTKAISVYAYTAAGAKLTSNTETLTCDDAAVYTYAASLDKASYKQGDVATLTITAKGSGGNATAYGTTPGAGYSVAMPGMTAVTTPATTDTETVSRTGVWTYTYTVNVGAEGDYNGAVKIAVASTSAQYNKSVTIPYSIASTGGVTNADVLKSIVALIASINKQIQALQKLILKR</sequence>
<dbReference type="AlphaFoldDB" id="A0A249L5F7"/>
<evidence type="ECO:0000313" key="3">
    <source>
        <dbReference type="Proteomes" id="UP000217210"/>
    </source>
</evidence>
<evidence type="ECO:0008006" key="4">
    <source>
        <dbReference type="Google" id="ProtNLM"/>
    </source>
</evidence>